<accession>A0AAX3MJ21</accession>
<sequence>MSTDITFDIRDEYKRKAIAEKIISLLESNIPVSPMVIDGDWGTGKTEFSKKLASLIEINSTNHKVVYIDAFTEDHNDAPILTIMAAIAALYNSDEKKELISKALPALRFGLKTVLKAGAGWVLKQNADEINEEFEEVIKDAANSAIDGTIEALLEDHIEAQKNVLALKEVLTKLAGESKLTIIIDELDRCKPSFAISIIENIKHVFDIKNINFLLIANTTQLKASINHIYGSSVDSNRYLDKFIKFTYSLPVTFKEDNYNDTLTSKNHWMMLCEQSERLTAAVEASEDIFLQFIGSRKLSLREVETLARYVEIYQLLSGDKISNKYIYGYCYYRTLAIIIYTFNRELALNFLEDKVDAQSIMKLFGLSKFSYQTSEYNVDNYEYAIFGIVYKYLSENSSLLPAEENIKRQWAEMSEYHFLKGGGGIGEPTNIVKDALKVFLLQ</sequence>
<evidence type="ECO:0000259" key="1">
    <source>
        <dbReference type="Pfam" id="PF07693"/>
    </source>
</evidence>
<dbReference type="EMBL" id="CP117562">
    <property type="protein sequence ID" value="WDB28964.1"/>
    <property type="molecule type" value="Genomic_DNA"/>
</dbReference>
<dbReference type="Pfam" id="PF07693">
    <property type="entry name" value="KAP_NTPase"/>
    <property type="match status" value="1"/>
</dbReference>
<dbReference type="RefSeq" id="WP_273819957.1">
    <property type="nucleotide sequence ID" value="NZ_CP117562.1"/>
</dbReference>
<reference evidence="2" key="1">
    <citation type="submission" date="2023-02" db="EMBL/GenBank/DDBJ databases">
        <title>Escherichia albertii as a potential enteropathogen in the light of epidemiological and genomic studies.</title>
        <authorList>
            <person name="Leszczynska K."/>
            <person name="Swiecicka I."/>
            <person name="Daniluk T."/>
            <person name="Lebensztejn D."/>
            <person name="Chmielewska S."/>
            <person name="Leszczynska D."/>
            <person name="Gawor J."/>
            <person name="Kliber M."/>
        </authorList>
    </citation>
    <scope>NUCLEOTIDE SEQUENCE</scope>
    <source>
        <strain evidence="2">BIA_7</strain>
    </source>
</reference>
<dbReference type="AlphaFoldDB" id="A0AAX3MJ21"/>
<feature type="domain" description="KAP NTPase" evidence="1">
    <location>
        <begin position="15"/>
        <end position="314"/>
    </location>
</feature>
<evidence type="ECO:0000313" key="2">
    <source>
        <dbReference type="EMBL" id="WDB28964.1"/>
    </source>
</evidence>
<protein>
    <submittedName>
        <fullName evidence="2">P-loop NTPase fold protein</fullName>
    </submittedName>
</protein>
<dbReference type="Proteomes" id="UP001219219">
    <property type="component" value="Chromosome"/>
</dbReference>
<dbReference type="InterPro" id="IPR027417">
    <property type="entry name" value="P-loop_NTPase"/>
</dbReference>
<dbReference type="InterPro" id="IPR011646">
    <property type="entry name" value="KAP_P-loop"/>
</dbReference>
<dbReference type="SUPFAM" id="SSF52540">
    <property type="entry name" value="P-loop containing nucleoside triphosphate hydrolases"/>
    <property type="match status" value="1"/>
</dbReference>
<gene>
    <name evidence="2" type="ORF">PS049_22110</name>
</gene>
<organism evidence="2 3">
    <name type="scientific">Escherichia albertii</name>
    <dbReference type="NCBI Taxonomy" id="208962"/>
    <lineage>
        <taxon>Bacteria</taxon>
        <taxon>Pseudomonadati</taxon>
        <taxon>Pseudomonadota</taxon>
        <taxon>Gammaproteobacteria</taxon>
        <taxon>Enterobacterales</taxon>
        <taxon>Enterobacteriaceae</taxon>
        <taxon>Escherichia</taxon>
    </lineage>
</organism>
<dbReference type="Gene3D" id="3.40.50.300">
    <property type="entry name" value="P-loop containing nucleotide triphosphate hydrolases"/>
    <property type="match status" value="1"/>
</dbReference>
<proteinExistence type="predicted"/>
<name>A0AAX3MJ21_ESCAL</name>
<evidence type="ECO:0000313" key="3">
    <source>
        <dbReference type="Proteomes" id="UP001219219"/>
    </source>
</evidence>